<dbReference type="AlphaFoldDB" id="A0A8J6U7B9"/>
<proteinExistence type="predicted"/>
<evidence type="ECO:0000313" key="1">
    <source>
        <dbReference type="EMBL" id="MBD0831705.1"/>
    </source>
</evidence>
<dbReference type="EMBL" id="JACVXB010000002">
    <property type="protein sequence ID" value="MBD0831705.1"/>
    <property type="molecule type" value="Genomic_DNA"/>
</dbReference>
<reference evidence="1 2" key="1">
    <citation type="submission" date="2020-09" db="EMBL/GenBank/DDBJ databases">
        <title>TT11 complete genome.</title>
        <authorList>
            <person name="Wu Z."/>
        </authorList>
    </citation>
    <scope>NUCLEOTIDE SEQUENCE [LARGE SCALE GENOMIC DNA]</scope>
    <source>
        <strain evidence="1 2">TT11</strain>
    </source>
</reference>
<dbReference type="RefSeq" id="WP_188229497.1">
    <property type="nucleotide sequence ID" value="NZ_JACVXB010000002.1"/>
</dbReference>
<organism evidence="1 2">
    <name type="scientific">Aestuariibaculum sediminum</name>
    <dbReference type="NCBI Taxonomy" id="2770637"/>
    <lineage>
        <taxon>Bacteria</taxon>
        <taxon>Pseudomonadati</taxon>
        <taxon>Bacteroidota</taxon>
        <taxon>Flavobacteriia</taxon>
        <taxon>Flavobacteriales</taxon>
        <taxon>Flavobacteriaceae</taxon>
    </lineage>
</organism>
<accession>A0A8J6U7B9</accession>
<sequence length="60" mass="6891">MEYISLTDKLPDEEGTYKVNIKSANKYRESKAIWTPHVGFVLVDDSLEDGEFIDGWHSKS</sequence>
<protein>
    <submittedName>
        <fullName evidence="1">Uncharacterized protein</fullName>
    </submittedName>
</protein>
<dbReference type="Proteomes" id="UP000600588">
    <property type="component" value="Unassembled WGS sequence"/>
</dbReference>
<gene>
    <name evidence="1" type="ORF">ICJ83_06125</name>
</gene>
<name>A0A8J6U7B9_9FLAO</name>
<evidence type="ECO:0000313" key="2">
    <source>
        <dbReference type="Proteomes" id="UP000600588"/>
    </source>
</evidence>
<keyword evidence="2" id="KW-1185">Reference proteome</keyword>
<comment type="caution">
    <text evidence="1">The sequence shown here is derived from an EMBL/GenBank/DDBJ whole genome shotgun (WGS) entry which is preliminary data.</text>
</comment>